<evidence type="ECO:0000313" key="2">
    <source>
        <dbReference type="Proteomes" id="UP000290365"/>
    </source>
</evidence>
<reference evidence="1 2" key="1">
    <citation type="submission" date="2019-01" db="EMBL/GenBank/DDBJ databases">
        <title>Ktedonosporobacter rubrisoli SCAWS-G2.</title>
        <authorList>
            <person name="Huang Y."/>
            <person name="Yan B."/>
        </authorList>
    </citation>
    <scope>NUCLEOTIDE SEQUENCE [LARGE SCALE GENOMIC DNA]</scope>
    <source>
        <strain evidence="1 2">SCAWS-G2</strain>
    </source>
</reference>
<dbReference type="Proteomes" id="UP000290365">
    <property type="component" value="Chromosome"/>
</dbReference>
<gene>
    <name evidence="1" type="ORF">EPA93_12880</name>
</gene>
<name>A0A4P6JNG3_KTERU</name>
<organism evidence="1 2">
    <name type="scientific">Ktedonosporobacter rubrisoli</name>
    <dbReference type="NCBI Taxonomy" id="2509675"/>
    <lineage>
        <taxon>Bacteria</taxon>
        <taxon>Bacillati</taxon>
        <taxon>Chloroflexota</taxon>
        <taxon>Ktedonobacteria</taxon>
        <taxon>Ktedonobacterales</taxon>
        <taxon>Ktedonosporobacteraceae</taxon>
        <taxon>Ktedonosporobacter</taxon>
    </lineage>
</organism>
<dbReference type="KEGG" id="kbs:EPA93_12880"/>
<protein>
    <submittedName>
        <fullName evidence="1">Uncharacterized protein</fullName>
    </submittedName>
</protein>
<accession>A0A4P6JNG3</accession>
<dbReference type="OrthoDB" id="3290487at2"/>
<dbReference type="RefSeq" id="WP_129887913.1">
    <property type="nucleotide sequence ID" value="NZ_CP035758.1"/>
</dbReference>
<dbReference type="AlphaFoldDB" id="A0A4P6JNG3"/>
<dbReference type="EMBL" id="CP035758">
    <property type="protein sequence ID" value="QBD76849.1"/>
    <property type="molecule type" value="Genomic_DNA"/>
</dbReference>
<sequence>MGPGNCYPAQQYANHLRDRDNLDAAIAKLPQAEQHLFWEAASLIEEQYRTLTIDDAGAALLEAMTYGQPTDISQQAWYWQRRPPILPWKDLTPQPIRASLRLMENGECVLDSKLVQ</sequence>
<keyword evidence="2" id="KW-1185">Reference proteome</keyword>
<evidence type="ECO:0000313" key="1">
    <source>
        <dbReference type="EMBL" id="QBD76849.1"/>
    </source>
</evidence>
<proteinExistence type="predicted"/>